<dbReference type="InterPro" id="IPR045584">
    <property type="entry name" value="Pilin-like"/>
</dbReference>
<name>A0A2S6IP34_9ACTN</name>
<keyword evidence="2" id="KW-1133">Transmembrane helix</keyword>
<evidence type="ECO:0000313" key="4">
    <source>
        <dbReference type="Proteomes" id="UP000239485"/>
    </source>
</evidence>
<feature type="compositionally biased region" description="Low complexity" evidence="1">
    <location>
        <begin position="11"/>
        <end position="22"/>
    </location>
</feature>
<evidence type="ECO:0000313" key="3">
    <source>
        <dbReference type="EMBL" id="PPK96024.1"/>
    </source>
</evidence>
<evidence type="ECO:0000256" key="2">
    <source>
        <dbReference type="SAM" id="Phobius"/>
    </source>
</evidence>
<keyword evidence="4" id="KW-1185">Reference proteome</keyword>
<gene>
    <name evidence="3" type="ORF">CLV92_105124</name>
</gene>
<feature type="region of interest" description="Disordered" evidence="1">
    <location>
        <begin position="1"/>
        <end position="27"/>
    </location>
</feature>
<dbReference type="Gene3D" id="3.30.700.10">
    <property type="entry name" value="Glycoprotein, Type 4 Pilin"/>
    <property type="match status" value="1"/>
</dbReference>
<evidence type="ECO:0000256" key="1">
    <source>
        <dbReference type="SAM" id="MobiDB-lite"/>
    </source>
</evidence>
<dbReference type="Proteomes" id="UP000239485">
    <property type="component" value="Unassembled WGS sequence"/>
</dbReference>
<protein>
    <submittedName>
        <fullName evidence="3">Uncharacterized protein</fullName>
    </submittedName>
</protein>
<feature type="transmembrane region" description="Helical" evidence="2">
    <location>
        <begin position="59"/>
        <end position="89"/>
    </location>
</feature>
<dbReference type="RefSeq" id="WP_104432405.1">
    <property type="nucleotide sequence ID" value="NZ_PTJD01000005.1"/>
</dbReference>
<dbReference type="EMBL" id="PTJD01000005">
    <property type="protein sequence ID" value="PPK96024.1"/>
    <property type="molecule type" value="Genomic_DNA"/>
</dbReference>
<proteinExistence type="predicted"/>
<dbReference type="AlphaFoldDB" id="A0A2S6IP34"/>
<comment type="caution">
    <text evidence="3">The sequence shown here is derived from an EMBL/GenBank/DDBJ whole genome shotgun (WGS) entry which is preliminary data.</text>
</comment>
<sequence>MNPSPFQSAFGAPGQPGTAPYGAPGPAPVAGPARTAVPGATVLAGPVGSPRGRGGLPRWALVTIIVAAVLPVLLVVAAIVAAVAIPVFLNERHKAVDQALATDLRTVAQAEAAFFAANGTYTADPAQLAVAEPVSEMAILRADGAGFCLVARDAGSKRVLYLDQTGTVGQEPCA</sequence>
<reference evidence="3 4" key="1">
    <citation type="submission" date="2018-02" db="EMBL/GenBank/DDBJ databases">
        <title>Genomic Encyclopedia of Archaeal and Bacterial Type Strains, Phase II (KMG-II): from individual species to whole genera.</title>
        <authorList>
            <person name="Goeker M."/>
        </authorList>
    </citation>
    <scope>NUCLEOTIDE SEQUENCE [LARGE SCALE GENOMIC DNA]</scope>
    <source>
        <strain evidence="3 4">DSM 22857</strain>
    </source>
</reference>
<keyword evidence="2" id="KW-0472">Membrane</keyword>
<organism evidence="3 4">
    <name type="scientific">Kineococcus xinjiangensis</name>
    <dbReference type="NCBI Taxonomy" id="512762"/>
    <lineage>
        <taxon>Bacteria</taxon>
        <taxon>Bacillati</taxon>
        <taxon>Actinomycetota</taxon>
        <taxon>Actinomycetes</taxon>
        <taxon>Kineosporiales</taxon>
        <taxon>Kineosporiaceae</taxon>
        <taxon>Kineococcus</taxon>
    </lineage>
</organism>
<keyword evidence="2" id="KW-0812">Transmembrane</keyword>
<accession>A0A2S6IP34</accession>
<dbReference type="SUPFAM" id="SSF54523">
    <property type="entry name" value="Pili subunits"/>
    <property type="match status" value="1"/>
</dbReference>